<dbReference type="GO" id="GO:0009252">
    <property type="term" value="P:peptidoglycan biosynthetic process"/>
    <property type="evidence" value="ECO:0007669"/>
    <property type="project" value="UniProtKB-KW"/>
</dbReference>
<keyword evidence="13" id="KW-1185">Reference proteome</keyword>
<dbReference type="HOGENOM" id="CLU_008392_0_0_6"/>
<feature type="active site" description="Proton donor/acceptor" evidence="10">
    <location>
        <position position="180"/>
    </location>
</feature>
<organism evidence="12 13">
    <name type="scientific">Halorhodospira halophila (strain DSM 244 / SL1)</name>
    <name type="common">Ectothiorhodospira halophila (strain DSM 244 / SL1)</name>
    <dbReference type="NCBI Taxonomy" id="349124"/>
    <lineage>
        <taxon>Bacteria</taxon>
        <taxon>Pseudomonadati</taxon>
        <taxon>Pseudomonadota</taxon>
        <taxon>Gammaproteobacteria</taxon>
        <taxon>Chromatiales</taxon>
        <taxon>Ectothiorhodospiraceae</taxon>
        <taxon>Halorhodospira</taxon>
    </lineage>
</organism>
<dbReference type="GO" id="GO:0005737">
    <property type="term" value="C:cytoplasm"/>
    <property type="evidence" value="ECO:0007669"/>
    <property type="project" value="UniProtKB-SubCell"/>
</dbReference>
<keyword evidence="5 10" id="KW-0133">Cell shape</keyword>
<feature type="domain" description="Glycoside hydrolase family 3 N-terminal" evidence="11">
    <location>
        <begin position="16"/>
        <end position="285"/>
    </location>
</feature>
<evidence type="ECO:0000256" key="5">
    <source>
        <dbReference type="ARBA" id="ARBA00022960"/>
    </source>
</evidence>
<dbReference type="GO" id="GO:0071555">
    <property type="term" value="P:cell wall organization"/>
    <property type="evidence" value="ECO:0007669"/>
    <property type="project" value="UniProtKB-KW"/>
</dbReference>
<feature type="site" description="Important for catalytic activity" evidence="10">
    <location>
        <position position="178"/>
    </location>
</feature>
<dbReference type="Gene3D" id="3.20.20.300">
    <property type="entry name" value="Glycoside hydrolase, family 3, N-terminal domain"/>
    <property type="match status" value="1"/>
</dbReference>
<dbReference type="InterPro" id="IPR050226">
    <property type="entry name" value="NagZ_Beta-hexosaminidase"/>
</dbReference>
<feature type="binding site" evidence="10">
    <location>
        <position position="71"/>
    </location>
    <ligand>
        <name>substrate</name>
    </ligand>
</feature>
<keyword evidence="4 10" id="KW-0378">Hydrolase</keyword>
<evidence type="ECO:0000313" key="12">
    <source>
        <dbReference type="EMBL" id="ABM62036.1"/>
    </source>
</evidence>
<accession>A1WWH4</accession>
<dbReference type="SUPFAM" id="SSF51445">
    <property type="entry name" value="(Trans)glycosidases"/>
    <property type="match status" value="1"/>
</dbReference>
<evidence type="ECO:0000256" key="4">
    <source>
        <dbReference type="ARBA" id="ARBA00022801"/>
    </source>
</evidence>
<feature type="binding site" evidence="10">
    <location>
        <begin position="167"/>
        <end position="168"/>
    </location>
    <ligand>
        <name>substrate</name>
    </ligand>
</feature>
<dbReference type="CAZy" id="GH3">
    <property type="family name" value="Glycoside Hydrolase Family 3"/>
</dbReference>
<dbReference type="GO" id="GO:0009254">
    <property type="term" value="P:peptidoglycan turnover"/>
    <property type="evidence" value="ECO:0007669"/>
    <property type="project" value="UniProtKB-UniRule"/>
</dbReference>
<dbReference type="NCBIfam" id="NF003740">
    <property type="entry name" value="PRK05337.1"/>
    <property type="match status" value="1"/>
</dbReference>
<comment type="similarity">
    <text evidence="10">Belongs to the glycosyl hydrolase 3 family. NagZ subfamily.</text>
</comment>
<keyword evidence="8 10" id="KW-0131">Cell cycle</keyword>
<dbReference type="KEGG" id="hha:Hhal_1261"/>
<dbReference type="OrthoDB" id="9786661at2"/>
<dbReference type="GO" id="GO:0008360">
    <property type="term" value="P:regulation of cell shape"/>
    <property type="evidence" value="ECO:0007669"/>
    <property type="project" value="UniProtKB-KW"/>
</dbReference>
<evidence type="ECO:0000256" key="2">
    <source>
        <dbReference type="ARBA" id="ARBA00022490"/>
    </source>
</evidence>
<evidence type="ECO:0000256" key="3">
    <source>
        <dbReference type="ARBA" id="ARBA00022618"/>
    </source>
</evidence>
<dbReference type="AlphaFoldDB" id="A1WWH4"/>
<evidence type="ECO:0000256" key="9">
    <source>
        <dbReference type="ARBA" id="ARBA00023316"/>
    </source>
</evidence>
<dbReference type="InterPro" id="IPR022956">
    <property type="entry name" value="Beta_hexosaminidase_bac"/>
</dbReference>
<comment type="function">
    <text evidence="10">Plays a role in peptidoglycan recycling by cleaving the terminal beta-1,4-linked N-acetylglucosamine (GlcNAc) from peptide-linked peptidoglycan fragments, giving rise to free GlcNAc, anhydro-N-acetylmuramic acid and anhydro-N-acetylmuramic acid-linked peptides.</text>
</comment>
<evidence type="ECO:0000256" key="7">
    <source>
        <dbReference type="ARBA" id="ARBA00023295"/>
    </source>
</evidence>
<keyword evidence="6 10" id="KW-0573">Peptidoglycan synthesis</keyword>
<dbReference type="RefSeq" id="WP_011814059.1">
    <property type="nucleotide sequence ID" value="NC_008789.1"/>
</dbReference>
<protein>
    <recommendedName>
        <fullName evidence="10">Beta-hexosaminidase</fullName>
        <ecNumber evidence="10">3.2.1.52</ecNumber>
    </recommendedName>
    <alternativeName>
        <fullName evidence="10">Beta-N-acetylhexosaminidase</fullName>
    </alternativeName>
    <alternativeName>
        <fullName evidence="10">N-acetyl-beta-glucosaminidase</fullName>
    </alternativeName>
</protein>
<gene>
    <name evidence="10" type="primary">nagZ</name>
    <name evidence="12" type="ordered locus">Hhal_1261</name>
</gene>
<evidence type="ECO:0000259" key="11">
    <source>
        <dbReference type="Pfam" id="PF00933"/>
    </source>
</evidence>
<comment type="subcellular location">
    <subcellularLocation>
        <location evidence="10">Cytoplasm</location>
    </subcellularLocation>
</comment>
<keyword evidence="2 10" id="KW-0963">Cytoplasm</keyword>
<proteinExistence type="inferred from homology"/>
<dbReference type="PANTHER" id="PTHR30480:SF13">
    <property type="entry name" value="BETA-HEXOSAMINIDASE"/>
    <property type="match status" value="1"/>
</dbReference>
<dbReference type="GO" id="GO:0004563">
    <property type="term" value="F:beta-N-acetylhexosaminidase activity"/>
    <property type="evidence" value="ECO:0007669"/>
    <property type="project" value="UniProtKB-UniRule"/>
</dbReference>
<dbReference type="eggNOG" id="COG1472">
    <property type="taxonomic scope" value="Bacteria"/>
</dbReference>
<dbReference type="Proteomes" id="UP000000647">
    <property type="component" value="Chromosome"/>
</dbReference>
<dbReference type="GO" id="GO:0051301">
    <property type="term" value="P:cell division"/>
    <property type="evidence" value="ECO:0007669"/>
    <property type="project" value="UniProtKB-KW"/>
</dbReference>
<evidence type="ECO:0000256" key="10">
    <source>
        <dbReference type="HAMAP-Rule" id="MF_00364"/>
    </source>
</evidence>
<comment type="pathway">
    <text evidence="10">Cell wall biogenesis; peptidoglycan recycling.</text>
</comment>
<evidence type="ECO:0000313" key="13">
    <source>
        <dbReference type="Proteomes" id="UP000000647"/>
    </source>
</evidence>
<dbReference type="EMBL" id="CP000544">
    <property type="protein sequence ID" value="ABM62036.1"/>
    <property type="molecule type" value="Genomic_DNA"/>
</dbReference>
<keyword evidence="9 10" id="KW-0961">Cell wall biogenesis/degradation</keyword>
<dbReference type="InterPro" id="IPR017853">
    <property type="entry name" value="GH"/>
</dbReference>
<dbReference type="PANTHER" id="PTHR30480">
    <property type="entry name" value="BETA-HEXOSAMINIDASE-RELATED"/>
    <property type="match status" value="1"/>
</dbReference>
<evidence type="ECO:0000256" key="8">
    <source>
        <dbReference type="ARBA" id="ARBA00023306"/>
    </source>
</evidence>
<dbReference type="STRING" id="349124.Hhal_1261"/>
<keyword evidence="3 10" id="KW-0132">Cell division</keyword>
<dbReference type="Pfam" id="PF00933">
    <property type="entry name" value="Glyco_hydro_3"/>
    <property type="match status" value="1"/>
</dbReference>
<comment type="catalytic activity">
    <reaction evidence="1 10">
        <text>Hydrolysis of terminal non-reducing N-acetyl-D-hexosamine residues in N-acetyl-beta-D-hexosaminides.</text>
        <dbReference type="EC" id="3.2.1.52"/>
    </reaction>
</comment>
<dbReference type="EC" id="3.2.1.52" evidence="10"/>
<dbReference type="InterPro" id="IPR001764">
    <property type="entry name" value="Glyco_hydro_3_N"/>
</dbReference>
<feature type="binding site" evidence="10">
    <location>
        <position position="137"/>
    </location>
    <ligand>
        <name>substrate</name>
    </ligand>
</feature>
<reference evidence="12 13" key="2">
    <citation type="journal article" date="2013" name="Stand. Genomic Sci.">
        <title>Complete genome sequence of Halorhodospira halophila SL1.</title>
        <authorList>
            <person name="Challacombe J.F."/>
            <person name="Majid S."/>
            <person name="Deole R."/>
            <person name="Brettin T.S."/>
            <person name="Bruce D."/>
            <person name="Delano S.F."/>
            <person name="Detter J.C."/>
            <person name="Gleasner C.D."/>
            <person name="Han C.S."/>
            <person name="Misra M."/>
            <person name="Reitenga K.G."/>
            <person name="Mikhailova N."/>
            <person name="Woyke T."/>
            <person name="Pitluck S."/>
            <person name="Nolan M."/>
            <person name="Land M.L."/>
            <person name="Saunders E."/>
            <person name="Tapia R."/>
            <person name="Lapidus A."/>
            <person name="Ivanova N."/>
            <person name="Hoff W.D."/>
        </authorList>
    </citation>
    <scope>NUCLEOTIDE SEQUENCE [LARGE SCALE GENOMIC DNA]</scope>
    <source>
        <strain evidence="13">DSM 244 / SL1</strain>
    </source>
</reference>
<feature type="active site" description="Nucleophile" evidence="10">
    <location>
        <position position="251"/>
    </location>
</feature>
<feature type="binding site" evidence="10">
    <location>
        <position position="63"/>
    </location>
    <ligand>
        <name>substrate</name>
    </ligand>
</feature>
<sequence>MLGPLMIGIAGGELPAQARELLRHPAVGGVVLFTRNFKNTQQLHDLTQSIHAVREPPLLVAVDQEGGRVQRFREGFTPLPAASWFGRLYDLDPDQARQSAHRAGWVMAAELRACGVDLSFAPVLDLDGGVSHVIGSRALHREPAAVARLGHAWMRGMRQAGMAAVGKHFPGHGSVEADSHVALPCDDRSLAEIARRDLVPFQRLAASGLPGVMAAHLVVPDVDDRPAGFSPRWIGDILRRRVGFLGAVFSDDLGMRGAETAGTMFDRVDACLGAGCDVALVCDPAEAEALLGEASGDRWLDPTSALRLVRMHGRPAPGWPELRADGAYQTAVCELTEGVPGFGAPG</sequence>
<dbReference type="HAMAP" id="MF_00364">
    <property type="entry name" value="NagZ"/>
    <property type="match status" value="1"/>
</dbReference>
<evidence type="ECO:0000256" key="1">
    <source>
        <dbReference type="ARBA" id="ARBA00001231"/>
    </source>
</evidence>
<dbReference type="GO" id="GO:0005975">
    <property type="term" value="P:carbohydrate metabolic process"/>
    <property type="evidence" value="ECO:0007669"/>
    <property type="project" value="InterPro"/>
</dbReference>
<reference evidence="13" key="1">
    <citation type="submission" date="2006-12" db="EMBL/GenBank/DDBJ databases">
        <title>Complete sequence of Halorhodospira halophila SL1.</title>
        <authorList>
            <consortium name="US DOE Joint Genome Institute"/>
            <person name="Copeland A."/>
            <person name="Lucas S."/>
            <person name="Lapidus A."/>
            <person name="Barry K."/>
            <person name="Detter J.C."/>
            <person name="Glavina del Rio T."/>
            <person name="Hammon N."/>
            <person name="Israni S."/>
            <person name="Dalin E."/>
            <person name="Tice H."/>
            <person name="Pitluck S."/>
            <person name="Saunders E."/>
            <person name="Brettin T."/>
            <person name="Bruce D."/>
            <person name="Han C."/>
            <person name="Tapia R."/>
            <person name="Schmutz J."/>
            <person name="Larimer F."/>
            <person name="Land M."/>
            <person name="Hauser L."/>
            <person name="Kyrpides N."/>
            <person name="Mikhailova N."/>
            <person name="Hoff W."/>
            <person name="Richardson P."/>
        </authorList>
    </citation>
    <scope>NUCLEOTIDE SEQUENCE [LARGE SCALE GENOMIC DNA]</scope>
    <source>
        <strain evidence="13">DSM 244 / SL1</strain>
    </source>
</reference>
<dbReference type="UniPathway" id="UPA00544"/>
<name>A1WWH4_HALHL</name>
<evidence type="ECO:0000256" key="6">
    <source>
        <dbReference type="ARBA" id="ARBA00022984"/>
    </source>
</evidence>
<dbReference type="InterPro" id="IPR036962">
    <property type="entry name" value="Glyco_hydro_3_N_sf"/>
</dbReference>
<keyword evidence="7 10" id="KW-0326">Glycosidase</keyword>